<dbReference type="eggNOG" id="COG0661">
    <property type="taxonomic scope" value="Bacteria"/>
</dbReference>
<keyword evidence="6" id="KW-0831">Ubiquinone biosynthesis</keyword>
<name>Q1YPP2_9GAMM</name>
<dbReference type="Proteomes" id="UP000005555">
    <property type="component" value="Unassembled WGS sequence"/>
</dbReference>
<dbReference type="GO" id="GO:0006744">
    <property type="term" value="P:ubiquinone biosynthetic process"/>
    <property type="evidence" value="ECO:0007669"/>
    <property type="project" value="UniProtKB-UniPathway"/>
</dbReference>
<comment type="caution">
    <text evidence="15">The sequence shown here is derived from an EMBL/GenBank/DDBJ whole genome shotgun (WGS) entry which is preliminary data.</text>
</comment>
<dbReference type="InterPro" id="IPR045308">
    <property type="entry name" value="UbiB_bact"/>
</dbReference>
<dbReference type="NCBIfam" id="NF003404">
    <property type="entry name" value="PRK04750.1"/>
    <property type="match status" value="1"/>
</dbReference>
<comment type="similarity">
    <text evidence="2">Belongs to the protein kinase superfamily. ADCK protein kinase family.</text>
</comment>
<keyword evidence="8" id="KW-0547">Nucleotide-binding</keyword>
<proteinExistence type="inferred from homology"/>
<dbReference type="NCBIfam" id="TIGR01982">
    <property type="entry name" value="UbiB"/>
    <property type="match status" value="1"/>
</dbReference>
<dbReference type="GO" id="GO:0005524">
    <property type="term" value="F:ATP binding"/>
    <property type="evidence" value="ECO:0007669"/>
    <property type="project" value="UniProtKB-KW"/>
</dbReference>
<evidence type="ECO:0000256" key="6">
    <source>
        <dbReference type="ARBA" id="ARBA00022688"/>
    </source>
</evidence>
<dbReference type="SUPFAM" id="SSF56112">
    <property type="entry name" value="Protein kinase-like (PK-like)"/>
    <property type="match status" value="1"/>
</dbReference>
<dbReference type="Pfam" id="PF03109">
    <property type="entry name" value="ABC1"/>
    <property type="match status" value="1"/>
</dbReference>
<dbReference type="AlphaFoldDB" id="Q1YPP2"/>
<dbReference type="InterPro" id="IPR050154">
    <property type="entry name" value="UbiB_kinase"/>
</dbReference>
<feature type="transmembrane region" description="Helical" evidence="13">
    <location>
        <begin position="521"/>
        <end position="541"/>
    </location>
</feature>
<organism evidence="15 16">
    <name type="scientific">gamma proteobacterium HTCC2207</name>
    <dbReference type="NCBI Taxonomy" id="314287"/>
    <lineage>
        <taxon>Bacteria</taxon>
        <taxon>Pseudomonadati</taxon>
        <taxon>Pseudomonadota</taxon>
        <taxon>Gammaproteobacteria</taxon>
        <taxon>Cellvibrionales</taxon>
        <taxon>Porticoccaceae</taxon>
        <taxon>SAR92 clade</taxon>
    </lineage>
</organism>
<evidence type="ECO:0000313" key="16">
    <source>
        <dbReference type="Proteomes" id="UP000005555"/>
    </source>
</evidence>
<evidence type="ECO:0000256" key="12">
    <source>
        <dbReference type="ARBA" id="ARBA00023136"/>
    </source>
</evidence>
<evidence type="ECO:0000256" key="3">
    <source>
        <dbReference type="ARBA" id="ARBA00022475"/>
    </source>
</evidence>
<dbReference type="EMBL" id="AAPI01000009">
    <property type="protein sequence ID" value="EAS46129.1"/>
    <property type="molecule type" value="Genomic_DNA"/>
</dbReference>
<dbReference type="OrthoDB" id="9795390at2"/>
<dbReference type="GO" id="GO:0016301">
    <property type="term" value="F:kinase activity"/>
    <property type="evidence" value="ECO:0007669"/>
    <property type="project" value="UniProtKB-KW"/>
</dbReference>
<gene>
    <name evidence="15" type="ORF">GB2207_00665</name>
</gene>
<keyword evidence="3" id="KW-1003">Cell membrane</keyword>
<keyword evidence="16" id="KW-1185">Reference proteome</keyword>
<dbReference type="InterPro" id="IPR010232">
    <property type="entry name" value="UbiB"/>
</dbReference>
<evidence type="ECO:0000256" key="11">
    <source>
        <dbReference type="ARBA" id="ARBA00022989"/>
    </source>
</evidence>
<evidence type="ECO:0000256" key="7">
    <source>
        <dbReference type="ARBA" id="ARBA00022692"/>
    </source>
</evidence>
<comment type="pathway">
    <text evidence="1">Cofactor biosynthesis; ubiquinone biosynthesis [regulation].</text>
</comment>
<evidence type="ECO:0000313" key="15">
    <source>
        <dbReference type="EMBL" id="EAS46129.1"/>
    </source>
</evidence>
<dbReference type="HOGENOM" id="CLU_006533_0_0_6"/>
<dbReference type="InterPro" id="IPR004147">
    <property type="entry name" value="ABC1_dom"/>
</dbReference>
<dbReference type="CDD" id="cd13972">
    <property type="entry name" value="UbiB"/>
    <property type="match status" value="1"/>
</dbReference>
<keyword evidence="9" id="KW-0418">Kinase</keyword>
<feature type="domain" description="ABC1 atypical kinase-like" evidence="14">
    <location>
        <begin position="89"/>
        <end position="338"/>
    </location>
</feature>
<reference evidence="15 16" key="1">
    <citation type="submission" date="2006-03" db="EMBL/GenBank/DDBJ databases">
        <authorList>
            <person name="Giovannoni S.J."/>
            <person name="Cho J.-C."/>
            <person name="Ferriera S."/>
            <person name="Johnson J."/>
            <person name="Kravitz S."/>
            <person name="Halpern A."/>
            <person name="Remington K."/>
            <person name="Beeson K."/>
            <person name="Tran B."/>
            <person name="Rogers Y.-H."/>
            <person name="Friedman R."/>
            <person name="Venter J.C."/>
        </authorList>
    </citation>
    <scope>NUCLEOTIDE SEQUENCE [LARGE SCALE GENOMIC DNA]</scope>
    <source>
        <strain evidence="15 16">HTCC2207</strain>
    </source>
</reference>
<dbReference type="PANTHER" id="PTHR10566">
    <property type="entry name" value="CHAPERONE-ACTIVITY OF BC1 COMPLEX CABC1 -RELATED"/>
    <property type="match status" value="1"/>
</dbReference>
<dbReference type="STRING" id="314287.GB2207_00665"/>
<feature type="transmembrane region" description="Helical" evidence="13">
    <location>
        <begin position="497"/>
        <end position="515"/>
    </location>
</feature>
<evidence type="ECO:0000256" key="1">
    <source>
        <dbReference type="ARBA" id="ARBA00005020"/>
    </source>
</evidence>
<keyword evidence="4" id="KW-0997">Cell inner membrane</keyword>
<keyword evidence="11 13" id="KW-1133">Transmembrane helix</keyword>
<keyword evidence="5" id="KW-0808">Transferase</keyword>
<evidence type="ECO:0000256" key="5">
    <source>
        <dbReference type="ARBA" id="ARBA00022679"/>
    </source>
</evidence>
<evidence type="ECO:0000256" key="13">
    <source>
        <dbReference type="SAM" id="Phobius"/>
    </source>
</evidence>
<keyword evidence="7 13" id="KW-0812">Transmembrane</keyword>
<keyword evidence="10" id="KW-0067">ATP-binding</keyword>
<dbReference type="InterPro" id="IPR011009">
    <property type="entry name" value="Kinase-like_dom_sf"/>
</dbReference>
<protein>
    <recommendedName>
        <fullName evidence="14">ABC1 atypical kinase-like domain-containing protein</fullName>
    </recommendedName>
</protein>
<evidence type="ECO:0000256" key="10">
    <source>
        <dbReference type="ARBA" id="ARBA00022840"/>
    </source>
</evidence>
<evidence type="ECO:0000256" key="4">
    <source>
        <dbReference type="ARBA" id="ARBA00022519"/>
    </source>
</evidence>
<evidence type="ECO:0000259" key="14">
    <source>
        <dbReference type="Pfam" id="PF03109"/>
    </source>
</evidence>
<accession>Q1YPP2</accession>
<dbReference type="UniPathway" id="UPA00232"/>
<evidence type="ECO:0000256" key="2">
    <source>
        <dbReference type="ARBA" id="ARBA00009670"/>
    </source>
</evidence>
<keyword evidence="12 13" id="KW-0472">Membrane</keyword>
<sequence length="542" mass="61055">MIRFRRLMAIALVVFRYRLDTLLDKSKTPLPLRLMLSPAILWGKPKVSRGERLRKALESLGPIFVKLGQLLSTRPDLVPADICTELTNLQDNVAPFDSDKFRQIVEQALGSSVDEIFLRFEKEPLASASVAQVHAATLKDGSDVVVKAVRPNIEQTISKDIALMYTLARLLAKYSQDGRRLRPVEVIADYEQVIYDELNLQAEGANASLLRHNFDGSPLLYVPKINWDYSNEKVLVMERIYGTPVTNISDLEAAGIDFKLLAERGVEIFFTQVFEHNFFHADMHPGNIFVDTRNPSKPSYIGIDCAIMGSLSKEDQYYMARNLIAIFQRDYRKVAELHIRSGWVPKTTPVNEFTGAIRAVCEPIFQRPLNEISLGHMLISLFTTARRFNMEVQPSLVLLQKTLLNIEGLGRQLYPQLDLWTTAKPFLDRWLKQRYSPKSLFNQFKQLAPDWLEQLPEIPPLIYSALKTAQQTAENPAVTTVVTTSAPMAKQQPLRRLIPWLSAAAVGVGFGLAVSSWTESLAQVPVISLTLVGVGLLVLLLR</sequence>
<dbReference type="PANTHER" id="PTHR10566:SF113">
    <property type="entry name" value="PROTEIN ACTIVITY OF BC1 COMPLEX KINASE 7, CHLOROPLASTIC"/>
    <property type="match status" value="1"/>
</dbReference>
<evidence type="ECO:0000256" key="8">
    <source>
        <dbReference type="ARBA" id="ARBA00022741"/>
    </source>
</evidence>
<evidence type="ECO:0000256" key="9">
    <source>
        <dbReference type="ARBA" id="ARBA00022777"/>
    </source>
</evidence>